<protein>
    <submittedName>
        <fullName evidence="2">Uncharacterized protein</fullName>
    </submittedName>
</protein>
<evidence type="ECO:0000313" key="3">
    <source>
        <dbReference type="Proteomes" id="UP000298663"/>
    </source>
</evidence>
<keyword evidence="3" id="KW-1185">Reference proteome</keyword>
<accession>A0A4U5MK02</accession>
<dbReference type="Proteomes" id="UP000298663">
    <property type="component" value="Unassembled WGS sequence"/>
</dbReference>
<reference evidence="2 3" key="2">
    <citation type="journal article" date="2019" name="G3 (Bethesda)">
        <title>Hybrid Assembly of the Genome of the Entomopathogenic Nematode Steinernema carpocapsae Identifies the X-Chromosome.</title>
        <authorList>
            <person name="Serra L."/>
            <person name="Macchietto M."/>
            <person name="Macias-Munoz A."/>
            <person name="McGill C.J."/>
            <person name="Rodriguez I.M."/>
            <person name="Rodriguez B."/>
            <person name="Murad R."/>
            <person name="Mortazavi A."/>
        </authorList>
    </citation>
    <scope>NUCLEOTIDE SEQUENCE [LARGE SCALE GENOMIC DNA]</scope>
    <source>
        <strain evidence="2 3">ALL</strain>
    </source>
</reference>
<dbReference type="EMBL" id="AZBU02000007">
    <property type="protein sequence ID" value="TKR69724.1"/>
    <property type="molecule type" value="Genomic_DNA"/>
</dbReference>
<feature type="compositionally biased region" description="Basic and acidic residues" evidence="1">
    <location>
        <begin position="342"/>
        <end position="353"/>
    </location>
</feature>
<evidence type="ECO:0000256" key="1">
    <source>
        <dbReference type="SAM" id="MobiDB-lite"/>
    </source>
</evidence>
<proteinExistence type="predicted"/>
<evidence type="ECO:0000313" key="2">
    <source>
        <dbReference type="EMBL" id="TKR69724.1"/>
    </source>
</evidence>
<sequence>MVPPSCPKPCHKNLFTNVAISLHSFSYPKPYKLAAQSYFLCPFIPLNFDYCKCNLQLLLSFLPTLLSLNLHPTLYPNASKPSIMDAEPQPLIQTCPESLRQAFAATFSVKMINSILDAVLRCYPEADGASFLVDYCRFFHAYADSATHLDVIFLEDVREFLQKLSAQNLDPISHAKKVKNAVKAWDRQIKKLKLTEPKPSVQDEAQAQERGFFESIFGVFMGSDSYEEEDYSPLPVPKHHIQALYTWNSYQRQQIVSLEASIASLPQNKQLRNDFNPMLEARTAELQSLKNHVKNLQDSCHERDKDRTALEEALKDMEAEKKEIQSAKNTEIQKLRQQIAAQDKDNESLRECQRAQNAGHQGKQRLEA</sequence>
<feature type="compositionally biased region" description="Polar residues" evidence="1">
    <location>
        <begin position="326"/>
        <end position="340"/>
    </location>
</feature>
<feature type="region of interest" description="Disordered" evidence="1">
    <location>
        <begin position="320"/>
        <end position="368"/>
    </location>
</feature>
<name>A0A4U5MK02_STECR</name>
<reference evidence="2 3" key="1">
    <citation type="journal article" date="2015" name="Genome Biol.">
        <title>Comparative genomics of Steinernema reveals deeply conserved gene regulatory networks.</title>
        <authorList>
            <person name="Dillman A.R."/>
            <person name="Macchietto M."/>
            <person name="Porter C.F."/>
            <person name="Rogers A."/>
            <person name="Williams B."/>
            <person name="Antoshechkin I."/>
            <person name="Lee M.M."/>
            <person name="Goodwin Z."/>
            <person name="Lu X."/>
            <person name="Lewis E.E."/>
            <person name="Goodrich-Blair H."/>
            <person name="Stock S.P."/>
            <person name="Adams B.J."/>
            <person name="Sternberg P.W."/>
            <person name="Mortazavi A."/>
        </authorList>
    </citation>
    <scope>NUCLEOTIDE SEQUENCE [LARGE SCALE GENOMIC DNA]</scope>
    <source>
        <strain evidence="2 3">ALL</strain>
    </source>
</reference>
<gene>
    <name evidence="2" type="ORF">L596_021842</name>
</gene>
<comment type="caution">
    <text evidence="2">The sequence shown here is derived from an EMBL/GenBank/DDBJ whole genome shotgun (WGS) entry which is preliminary data.</text>
</comment>
<organism evidence="2 3">
    <name type="scientific">Steinernema carpocapsae</name>
    <name type="common">Entomopathogenic nematode</name>
    <dbReference type="NCBI Taxonomy" id="34508"/>
    <lineage>
        <taxon>Eukaryota</taxon>
        <taxon>Metazoa</taxon>
        <taxon>Ecdysozoa</taxon>
        <taxon>Nematoda</taxon>
        <taxon>Chromadorea</taxon>
        <taxon>Rhabditida</taxon>
        <taxon>Tylenchina</taxon>
        <taxon>Panagrolaimomorpha</taxon>
        <taxon>Strongyloidoidea</taxon>
        <taxon>Steinernematidae</taxon>
        <taxon>Steinernema</taxon>
    </lineage>
</organism>
<dbReference type="AlphaFoldDB" id="A0A4U5MK02"/>